<dbReference type="Pfam" id="PF00496">
    <property type="entry name" value="SBP_bac_5"/>
    <property type="match status" value="1"/>
</dbReference>
<proteinExistence type="inferred from homology"/>
<accession>A0ABW0QEJ1</accession>
<feature type="signal peptide" evidence="3">
    <location>
        <begin position="1"/>
        <end position="28"/>
    </location>
</feature>
<dbReference type="InterPro" id="IPR030678">
    <property type="entry name" value="Peptide/Ni-bd"/>
</dbReference>
<evidence type="ECO:0000256" key="3">
    <source>
        <dbReference type="SAM" id="SignalP"/>
    </source>
</evidence>
<dbReference type="EMBL" id="JBHSMX010000056">
    <property type="protein sequence ID" value="MFC5522715.1"/>
    <property type="molecule type" value="Genomic_DNA"/>
</dbReference>
<dbReference type="PIRSF" id="PIRSF002741">
    <property type="entry name" value="MppA"/>
    <property type="match status" value="1"/>
</dbReference>
<dbReference type="Gene3D" id="3.40.190.10">
    <property type="entry name" value="Periplasmic binding protein-like II"/>
    <property type="match status" value="1"/>
</dbReference>
<organism evidence="5 6">
    <name type="scientific">Polaromonas jejuensis</name>
    <dbReference type="NCBI Taxonomy" id="457502"/>
    <lineage>
        <taxon>Bacteria</taxon>
        <taxon>Pseudomonadati</taxon>
        <taxon>Pseudomonadota</taxon>
        <taxon>Betaproteobacteria</taxon>
        <taxon>Burkholderiales</taxon>
        <taxon>Comamonadaceae</taxon>
        <taxon>Polaromonas</taxon>
    </lineage>
</organism>
<feature type="chain" id="PRO_5047343200" evidence="3">
    <location>
        <begin position="29"/>
        <end position="505"/>
    </location>
</feature>
<keyword evidence="6" id="KW-1185">Reference proteome</keyword>
<name>A0ABW0QEJ1_9BURK</name>
<dbReference type="InterPro" id="IPR039424">
    <property type="entry name" value="SBP_5"/>
</dbReference>
<protein>
    <submittedName>
        <fullName evidence="5">ABC transporter substrate-binding protein</fullName>
    </submittedName>
</protein>
<sequence length="505" mass="55624">MMKHTHCSRLLITLSAALLPLACSPAWAGKADDTLNVAFDAAPATLDAYKESDRPGLALGRMLYSGLIQKNQQTGEFGPAIASAYKFTDDKTLELTIRKDVRFHDGSLLKLDDVLYTLNLVSSKDYNARFQNTVSWIAGVDKVSDNTIRIRMKEPFPLALEMLSENLPIYPRSYYEKAQSDMGVKPIGTGPYRLAESQPGSRYVFERFDGYFGSKPAIQRLVVRILPDANTQYAELLGGGLDWIWRLPPDAAKRMASQPNVDVKSSSIMRISYININPAFQEGKSPLANVKVRQAINMAIDRESIRKALVGGSSKLTDSACNPLQFGCTTDVRTYSYDPQKAKALLAEAGYANGFTIDMVVANPPRSILEAAAANLAQVGIKVNLVEQQFGTAVTNWRDNKVALMAANWGSYGIADVALSTSNFFKGAGDDLVKNPEVVKLLTAGDTSVNRDFRATQYGKALKIIADQAYWVPLWNHSLNAAQAKNLNFAVDSDEFPRFYKASWK</sequence>
<evidence type="ECO:0000256" key="1">
    <source>
        <dbReference type="ARBA" id="ARBA00005695"/>
    </source>
</evidence>
<keyword evidence="2 3" id="KW-0732">Signal</keyword>
<feature type="domain" description="Solute-binding protein family 5" evidence="4">
    <location>
        <begin position="77"/>
        <end position="424"/>
    </location>
</feature>
<gene>
    <name evidence="5" type="ORF">ACFPP7_17635</name>
</gene>
<dbReference type="Gene3D" id="3.10.105.10">
    <property type="entry name" value="Dipeptide-binding Protein, Domain 3"/>
    <property type="match status" value="1"/>
</dbReference>
<dbReference type="Proteomes" id="UP001596084">
    <property type="component" value="Unassembled WGS sequence"/>
</dbReference>
<comment type="similarity">
    <text evidence="1">Belongs to the bacterial solute-binding protein 5 family.</text>
</comment>
<reference evidence="6" key="1">
    <citation type="journal article" date="2019" name="Int. J. Syst. Evol. Microbiol.">
        <title>The Global Catalogue of Microorganisms (GCM) 10K type strain sequencing project: providing services to taxonomists for standard genome sequencing and annotation.</title>
        <authorList>
            <consortium name="The Broad Institute Genomics Platform"/>
            <consortium name="The Broad Institute Genome Sequencing Center for Infectious Disease"/>
            <person name="Wu L."/>
            <person name="Ma J."/>
        </authorList>
    </citation>
    <scope>NUCLEOTIDE SEQUENCE [LARGE SCALE GENOMIC DNA]</scope>
    <source>
        <strain evidence="6">CGMCC 4.7277</strain>
    </source>
</reference>
<evidence type="ECO:0000313" key="6">
    <source>
        <dbReference type="Proteomes" id="UP001596084"/>
    </source>
</evidence>
<dbReference type="PANTHER" id="PTHR30290:SF38">
    <property type="entry name" value="D,D-DIPEPTIDE-BINDING PERIPLASMIC PROTEIN DDPA-RELATED"/>
    <property type="match status" value="1"/>
</dbReference>
<comment type="caution">
    <text evidence="5">The sequence shown here is derived from an EMBL/GenBank/DDBJ whole genome shotgun (WGS) entry which is preliminary data.</text>
</comment>
<dbReference type="Gene3D" id="3.90.76.10">
    <property type="entry name" value="Dipeptide-binding Protein, Domain 1"/>
    <property type="match status" value="1"/>
</dbReference>
<dbReference type="SUPFAM" id="SSF53850">
    <property type="entry name" value="Periplasmic binding protein-like II"/>
    <property type="match status" value="1"/>
</dbReference>
<dbReference type="InterPro" id="IPR000914">
    <property type="entry name" value="SBP_5_dom"/>
</dbReference>
<evidence type="ECO:0000256" key="2">
    <source>
        <dbReference type="ARBA" id="ARBA00022729"/>
    </source>
</evidence>
<evidence type="ECO:0000313" key="5">
    <source>
        <dbReference type="EMBL" id="MFC5522715.1"/>
    </source>
</evidence>
<dbReference type="RefSeq" id="WP_245660913.1">
    <property type="nucleotide sequence ID" value="NZ_JBHSMX010000056.1"/>
</dbReference>
<evidence type="ECO:0000259" key="4">
    <source>
        <dbReference type="Pfam" id="PF00496"/>
    </source>
</evidence>
<dbReference type="PANTHER" id="PTHR30290">
    <property type="entry name" value="PERIPLASMIC BINDING COMPONENT OF ABC TRANSPORTER"/>
    <property type="match status" value="1"/>
</dbReference>
<dbReference type="CDD" id="cd08515">
    <property type="entry name" value="PBP2_NikA_DppA_OppA_like_10"/>
    <property type="match status" value="1"/>
</dbReference>